<proteinExistence type="predicted"/>
<protein>
    <submittedName>
        <fullName evidence="1">Uncharacterized protein</fullName>
    </submittedName>
</protein>
<dbReference type="AlphaFoldDB" id="A0A397IPD3"/>
<keyword evidence="2" id="KW-1185">Reference proteome</keyword>
<name>A0A397IPD3_9GLOM</name>
<evidence type="ECO:0000313" key="1">
    <source>
        <dbReference type="EMBL" id="RHZ77831.1"/>
    </source>
</evidence>
<dbReference type="OrthoDB" id="2375118at2759"/>
<evidence type="ECO:0000313" key="2">
    <source>
        <dbReference type="Proteomes" id="UP000266861"/>
    </source>
</evidence>
<gene>
    <name evidence="1" type="ORF">Glove_172g44</name>
</gene>
<comment type="caution">
    <text evidence="1">The sequence shown here is derived from an EMBL/GenBank/DDBJ whole genome shotgun (WGS) entry which is preliminary data.</text>
</comment>
<reference evidence="1 2" key="1">
    <citation type="submission" date="2018-08" db="EMBL/GenBank/DDBJ databases">
        <title>Genome and evolution of the arbuscular mycorrhizal fungus Diversispora epigaea (formerly Glomus versiforme) and its bacterial endosymbionts.</title>
        <authorList>
            <person name="Sun X."/>
            <person name="Fei Z."/>
            <person name="Harrison M."/>
        </authorList>
    </citation>
    <scope>NUCLEOTIDE SEQUENCE [LARGE SCALE GENOMIC DNA]</scope>
    <source>
        <strain evidence="1 2">IT104</strain>
    </source>
</reference>
<accession>A0A397IPD3</accession>
<organism evidence="1 2">
    <name type="scientific">Diversispora epigaea</name>
    <dbReference type="NCBI Taxonomy" id="1348612"/>
    <lineage>
        <taxon>Eukaryota</taxon>
        <taxon>Fungi</taxon>
        <taxon>Fungi incertae sedis</taxon>
        <taxon>Mucoromycota</taxon>
        <taxon>Glomeromycotina</taxon>
        <taxon>Glomeromycetes</taxon>
        <taxon>Diversisporales</taxon>
        <taxon>Diversisporaceae</taxon>
        <taxon>Diversispora</taxon>
    </lineage>
</organism>
<dbReference type="Proteomes" id="UP000266861">
    <property type="component" value="Unassembled WGS sequence"/>
</dbReference>
<sequence length="1155" mass="134533">MDENDTLFEYFLENNSDFENLEEIEFTEAYLEQLINSEESILLNAETDNSTLIQQILDIQVNEQESNIFHPGSFIQAHKIIQNQEKNEYSSSSDDEIENKNINIEPNLENKMHIIDETLSNIPLSTCIIIDINDGKLQTCNNESKKNICQLVGTWQIDANIATDFFNNKVSLGVCMSHFNYDQKNHINQTKQLRKTEKSIVHRRRCLFCGLNFCFFSRGKNCRQHSWNIFNKNIQVACNGQFSCNALAACLDIAKLADEDFLDPRYICCKCFEINGGHIHQKSGSGKPKFNCKTTGLHDEDNNKILITIANWLLHVVENNDNDKKEIVIKHILNSTLDCLQEFLLKKNKNENTNENTNKNNKKLPSLFIFQILLKINKIPNTYSIDSIQPDISNEKWSEIGKILANKIWKSRKEINQNKIEIQNPTSLENYYSAFPIFLTNFLKVLLKKFLKKNFTFMVSILVGITFPKLRVWFTQILASLSRKTKLNQQFRRLLSTLQISGHTDGQERRLEKVRMKSVDPCLRLKKEENIWNLAIIDNIDFKETTFRYGNIFDTVRNSSHATLRMIFQHQIPFNINEFRNEENEISSPLELFGMNKKIRDTLDIFDNVLDELLNVKIISQEAINYNTNFDMNTVHEKILNYIEYGCEINPPNVVILEPGGNPSSDEGIFESIQMYKNDLKLKDDEYIDVVADEAIFRRLIKLMDKWPQLRPILGQWHTSKDMCSALIVLFSSYGIFDLASLLGVKFLEKLESVVDYRSTVRVLELIWTAVALAIRIFLKKKNIDKNQIWKNNDIANSALRIWFLYYQWVGIFKAHRIGIRVGNYNLQKSALAAFSGLFASAGKSRYASSVCHFFNILTKFPQLENKLRCVASIKINDDEKRKGHYFAYDEALETFGVKFIKQNITGDVINIENLKNQIKSVQNERDRIGILLSEYLDDPTVSTGNRAINQRYDAMWNLVKTLLQEFECTNETFLNNDMWKNIYREQLTVEGVIRLKNCFPDGIIRMRAIYYEDVLKTRPIQTGRSKLGVRKLKILTFQKELKEAKKKITQNSELQLQSQLNLETPSTQILPIRNEEQNIHIINEANNIELPITRKRKRVANSEEEKLLEPLILSYNEPTNEEFKEILNTLSEEWDLSRVKQYVKYRRKKILENI</sequence>
<dbReference type="EMBL" id="PQFF01000162">
    <property type="protein sequence ID" value="RHZ77831.1"/>
    <property type="molecule type" value="Genomic_DNA"/>
</dbReference>